<dbReference type="NCBIfam" id="NF009466">
    <property type="entry name" value="PRK12826.1-2"/>
    <property type="match status" value="1"/>
</dbReference>
<gene>
    <name evidence="16" type="primary">fabG</name>
    <name evidence="16" type="ordered locus">wcw_1187</name>
</gene>
<evidence type="ECO:0000259" key="15">
    <source>
        <dbReference type="SMART" id="SM00822"/>
    </source>
</evidence>
<dbReference type="CDD" id="cd05333">
    <property type="entry name" value="BKR_SDR_c"/>
    <property type="match status" value="1"/>
</dbReference>
<protein>
    <recommendedName>
        <fullName evidence="14">3-oxoacyl-[acyl-carrier-protein] reductase</fullName>
        <ecNumber evidence="14">1.1.1.100</ecNumber>
    </recommendedName>
</protein>
<keyword evidence="8 14" id="KW-0560">Oxidoreductase</keyword>
<feature type="active site" description="Proton acceptor" evidence="12">
    <location>
        <position position="158"/>
    </location>
</feature>
<evidence type="ECO:0000256" key="11">
    <source>
        <dbReference type="ARBA" id="ARBA00048508"/>
    </source>
</evidence>
<evidence type="ECO:0000256" key="9">
    <source>
        <dbReference type="ARBA" id="ARBA00023098"/>
    </source>
</evidence>
<keyword evidence="5 14" id="KW-0444">Lipid biosynthesis</keyword>
<dbReference type="GO" id="GO:0006633">
    <property type="term" value="P:fatty acid biosynthetic process"/>
    <property type="evidence" value="ECO:0007669"/>
    <property type="project" value="UniProtKB-UniPathway"/>
</dbReference>
<dbReference type="InterPro" id="IPR036291">
    <property type="entry name" value="NAD(P)-bd_dom_sf"/>
</dbReference>
<dbReference type="FunFam" id="3.40.50.720:FF:000115">
    <property type="entry name" value="3-oxoacyl-[acyl-carrier-protein] reductase FabG"/>
    <property type="match status" value="1"/>
</dbReference>
<dbReference type="EMBL" id="CP001928">
    <property type="protein sequence ID" value="ADI38544.1"/>
    <property type="molecule type" value="Genomic_DNA"/>
</dbReference>
<evidence type="ECO:0000256" key="7">
    <source>
        <dbReference type="ARBA" id="ARBA00022857"/>
    </source>
</evidence>
<dbReference type="STRING" id="716544.wcw_1187"/>
<dbReference type="Pfam" id="PF13561">
    <property type="entry name" value="adh_short_C2"/>
    <property type="match status" value="1"/>
</dbReference>
<accession>D6YWN3</accession>
<dbReference type="RefSeq" id="WP_013182257.1">
    <property type="nucleotide sequence ID" value="NC_014225.1"/>
</dbReference>
<dbReference type="InterPro" id="IPR050259">
    <property type="entry name" value="SDR"/>
</dbReference>
<dbReference type="PANTHER" id="PTHR42879:SF2">
    <property type="entry name" value="3-OXOACYL-[ACYL-CARRIER-PROTEIN] REDUCTASE FABG"/>
    <property type="match status" value="1"/>
</dbReference>
<dbReference type="InterPro" id="IPR057326">
    <property type="entry name" value="KR_dom"/>
</dbReference>
<dbReference type="eggNOG" id="COG1028">
    <property type="taxonomic scope" value="Bacteria"/>
</dbReference>
<dbReference type="PANTHER" id="PTHR42879">
    <property type="entry name" value="3-OXOACYL-(ACYL-CARRIER-PROTEIN) REDUCTASE"/>
    <property type="match status" value="1"/>
</dbReference>
<evidence type="ECO:0000256" key="13">
    <source>
        <dbReference type="PIRSR" id="PIRSR611284-2"/>
    </source>
</evidence>
<dbReference type="KEGG" id="wch:wcw_1187"/>
<evidence type="ECO:0000256" key="8">
    <source>
        <dbReference type="ARBA" id="ARBA00023002"/>
    </source>
</evidence>
<comment type="pathway">
    <text evidence="2 14">Lipid metabolism; fatty acid biosynthesis.</text>
</comment>
<evidence type="ECO:0000256" key="3">
    <source>
        <dbReference type="ARBA" id="ARBA00006484"/>
    </source>
</evidence>
<evidence type="ECO:0000256" key="12">
    <source>
        <dbReference type="PIRSR" id="PIRSR611284-1"/>
    </source>
</evidence>
<evidence type="ECO:0000256" key="6">
    <source>
        <dbReference type="ARBA" id="ARBA00022832"/>
    </source>
</evidence>
<evidence type="ECO:0000256" key="5">
    <source>
        <dbReference type="ARBA" id="ARBA00022516"/>
    </source>
</evidence>
<evidence type="ECO:0000256" key="14">
    <source>
        <dbReference type="RuleBase" id="RU366074"/>
    </source>
</evidence>
<dbReference type="SMART" id="SM00822">
    <property type="entry name" value="PKS_KR"/>
    <property type="match status" value="1"/>
</dbReference>
<dbReference type="AlphaFoldDB" id="D6YWN3"/>
<dbReference type="PRINTS" id="PR00080">
    <property type="entry name" value="SDRFAMILY"/>
</dbReference>
<comment type="function">
    <text evidence="1 14">Catalyzes the NADPH-dependent reduction of beta-ketoacyl-ACP substrates to beta-hydroxyacyl-ACP products, the first reductive step in the elongation cycle of fatty acid biosynthesis.</text>
</comment>
<dbReference type="Gene3D" id="3.40.50.720">
    <property type="entry name" value="NAD(P)-binding Rossmann-like Domain"/>
    <property type="match status" value="1"/>
</dbReference>
<feature type="binding site" evidence="13">
    <location>
        <begin position="158"/>
        <end position="162"/>
    </location>
    <ligand>
        <name>NADP(+)</name>
        <dbReference type="ChEBI" id="CHEBI:58349"/>
    </ligand>
</feature>
<keyword evidence="7 13" id="KW-0521">NADP</keyword>
<dbReference type="GO" id="GO:0004316">
    <property type="term" value="F:3-oxoacyl-[acyl-carrier-protein] reductase (NADPH) activity"/>
    <property type="evidence" value="ECO:0007669"/>
    <property type="project" value="UniProtKB-UniRule"/>
</dbReference>
<feature type="domain" description="Ketoreductase" evidence="15">
    <location>
        <begin position="8"/>
        <end position="189"/>
    </location>
</feature>
<evidence type="ECO:0000256" key="10">
    <source>
        <dbReference type="ARBA" id="ARBA00023160"/>
    </source>
</evidence>
<comment type="catalytic activity">
    <reaction evidence="11 14">
        <text>a (3R)-hydroxyacyl-[ACP] + NADP(+) = a 3-oxoacyl-[ACP] + NADPH + H(+)</text>
        <dbReference type="Rhea" id="RHEA:17397"/>
        <dbReference type="Rhea" id="RHEA-COMP:9916"/>
        <dbReference type="Rhea" id="RHEA-COMP:9945"/>
        <dbReference type="ChEBI" id="CHEBI:15378"/>
        <dbReference type="ChEBI" id="CHEBI:57783"/>
        <dbReference type="ChEBI" id="CHEBI:58349"/>
        <dbReference type="ChEBI" id="CHEBI:78776"/>
        <dbReference type="ChEBI" id="CHEBI:78827"/>
        <dbReference type="EC" id="1.1.1.100"/>
    </reaction>
</comment>
<dbReference type="PRINTS" id="PR00081">
    <property type="entry name" value="GDHRDH"/>
</dbReference>
<comment type="subunit">
    <text evidence="4 14">Homotetramer.</text>
</comment>
<dbReference type="HOGENOM" id="CLU_010194_1_3_0"/>
<keyword evidence="10 14" id="KW-0275">Fatty acid biosynthesis</keyword>
<dbReference type="SUPFAM" id="SSF51735">
    <property type="entry name" value="NAD(P)-binding Rossmann-fold domains"/>
    <property type="match status" value="1"/>
</dbReference>
<dbReference type="InterPro" id="IPR011284">
    <property type="entry name" value="3oxo_ACP_reduc"/>
</dbReference>
<dbReference type="Proteomes" id="UP000001505">
    <property type="component" value="Chromosome"/>
</dbReference>
<dbReference type="UniPathway" id="UPA00094"/>
<dbReference type="InterPro" id="IPR020904">
    <property type="entry name" value="Sc_DH/Rdtase_CS"/>
</dbReference>
<reference evidence="16 17" key="1">
    <citation type="journal article" date="2010" name="PLoS ONE">
        <title>The Waddlia genome: a window into chlamydial biology.</title>
        <authorList>
            <person name="Bertelli C."/>
            <person name="Collyn F."/>
            <person name="Croxatto A."/>
            <person name="Ruckert C."/>
            <person name="Polkinghorne A."/>
            <person name="Kebbi-Beghdadi C."/>
            <person name="Goesmann A."/>
            <person name="Vaughan L."/>
            <person name="Greub G."/>
        </authorList>
    </citation>
    <scope>NUCLEOTIDE SEQUENCE [LARGE SCALE GENOMIC DNA]</scope>
    <source>
        <strain evidence="17">ATCC VR-1470 / WSU 86-1044</strain>
    </source>
</reference>
<dbReference type="OrthoDB" id="9803333at2"/>
<dbReference type="NCBIfam" id="NF004197">
    <property type="entry name" value="PRK05653.1-1"/>
    <property type="match status" value="1"/>
</dbReference>
<comment type="similarity">
    <text evidence="3 14">Belongs to the short-chain dehydrogenases/reductases (SDR) family.</text>
</comment>
<feature type="binding site" evidence="13">
    <location>
        <position position="191"/>
    </location>
    <ligand>
        <name>NADP(+)</name>
        <dbReference type="ChEBI" id="CHEBI:58349"/>
    </ligand>
</feature>
<dbReference type="InterPro" id="IPR002347">
    <property type="entry name" value="SDR_fam"/>
</dbReference>
<organism evidence="16 17">
    <name type="scientific">Waddlia chondrophila (strain ATCC VR-1470 / WSU 86-1044)</name>
    <dbReference type="NCBI Taxonomy" id="716544"/>
    <lineage>
        <taxon>Bacteria</taxon>
        <taxon>Pseudomonadati</taxon>
        <taxon>Chlamydiota</taxon>
        <taxon>Chlamydiia</taxon>
        <taxon>Parachlamydiales</taxon>
        <taxon>Waddliaceae</taxon>
        <taxon>Waddlia</taxon>
    </lineage>
</organism>
<proteinExistence type="inferred from homology"/>
<evidence type="ECO:0000313" key="16">
    <source>
        <dbReference type="EMBL" id="ADI38544.1"/>
    </source>
</evidence>
<evidence type="ECO:0000256" key="1">
    <source>
        <dbReference type="ARBA" id="ARBA00002607"/>
    </source>
</evidence>
<feature type="binding site" evidence="13">
    <location>
        <position position="93"/>
    </location>
    <ligand>
        <name>NADP(+)</name>
        <dbReference type="ChEBI" id="CHEBI:58349"/>
    </ligand>
</feature>
<name>D6YWN3_WADCW</name>
<dbReference type="NCBIfam" id="NF005559">
    <property type="entry name" value="PRK07231.1"/>
    <property type="match status" value="1"/>
</dbReference>
<feature type="binding site" evidence="13">
    <location>
        <position position="39"/>
    </location>
    <ligand>
        <name>NADP(+)</name>
        <dbReference type="ChEBI" id="CHEBI:58349"/>
    </ligand>
</feature>
<sequence>MRQLLKDQTAIVTGGSAGIGRAITRTFVEHGATIAIFGTHAERGKSVAEEINAQAGGEAVHFFQVDVSDKNRVGQAVNEVLSLFGKVDILVNNAGITRDQLLMKMTEDDWDEVMAVNVKSCYNTCQALVRQMMKARRGKMINMSSVVGLTGNAGQANYAASKSAIIGFSKALAKELAPRNICVNCVAPGFIDTRMTEALGDQQKQAILSQIPFGKMGSVEDVANAVLFLASSLSDYITGQVITVDGGMIL</sequence>
<keyword evidence="17" id="KW-1185">Reference proteome</keyword>
<dbReference type="EC" id="1.1.1.100" evidence="14"/>
<keyword evidence="9 14" id="KW-0443">Lipid metabolism</keyword>
<dbReference type="PROSITE" id="PS00061">
    <property type="entry name" value="ADH_SHORT"/>
    <property type="match status" value="1"/>
</dbReference>
<dbReference type="NCBIfam" id="TIGR01830">
    <property type="entry name" value="3oxo_ACP_reduc"/>
    <property type="match status" value="1"/>
</dbReference>
<evidence type="ECO:0000313" key="17">
    <source>
        <dbReference type="Proteomes" id="UP000001505"/>
    </source>
</evidence>
<dbReference type="GO" id="GO:0051287">
    <property type="term" value="F:NAD binding"/>
    <property type="evidence" value="ECO:0007669"/>
    <property type="project" value="UniProtKB-UniRule"/>
</dbReference>
<keyword evidence="6 14" id="KW-0276">Fatty acid metabolism</keyword>
<evidence type="ECO:0000256" key="4">
    <source>
        <dbReference type="ARBA" id="ARBA00011881"/>
    </source>
</evidence>
<evidence type="ECO:0000256" key="2">
    <source>
        <dbReference type="ARBA" id="ARBA00005194"/>
    </source>
</evidence>